<comment type="similarity">
    <text evidence="1">Belongs to the glycosyl hydrolase 16 family.</text>
</comment>
<dbReference type="SUPFAM" id="SSF49899">
    <property type="entry name" value="Concanavalin A-like lectins/glucanases"/>
    <property type="match status" value="1"/>
</dbReference>
<gene>
    <name evidence="3" type="ORF">V8G56_00830</name>
</gene>
<dbReference type="InterPro" id="IPR000757">
    <property type="entry name" value="Beta-glucanase-like"/>
</dbReference>
<dbReference type="InterPro" id="IPR050546">
    <property type="entry name" value="Glycosyl_Hydrlase_16"/>
</dbReference>
<dbReference type="PROSITE" id="PS51257">
    <property type="entry name" value="PROKAR_LIPOPROTEIN"/>
    <property type="match status" value="1"/>
</dbReference>
<dbReference type="PROSITE" id="PS51762">
    <property type="entry name" value="GH16_2"/>
    <property type="match status" value="1"/>
</dbReference>
<keyword evidence="4" id="KW-1185">Reference proteome</keyword>
<feature type="domain" description="GH16" evidence="2">
    <location>
        <begin position="8"/>
        <end position="311"/>
    </location>
</feature>
<dbReference type="PANTHER" id="PTHR10963">
    <property type="entry name" value="GLYCOSYL HYDROLASE-RELATED"/>
    <property type="match status" value="1"/>
</dbReference>
<dbReference type="Gene3D" id="2.60.120.200">
    <property type="match status" value="1"/>
</dbReference>
<keyword evidence="3" id="KW-0378">Hydrolase</keyword>
<proteinExistence type="inferred from homology"/>
<dbReference type="GO" id="GO:0016787">
    <property type="term" value="F:hydrolase activity"/>
    <property type="evidence" value="ECO:0007669"/>
    <property type="project" value="UniProtKB-KW"/>
</dbReference>
<dbReference type="PANTHER" id="PTHR10963:SF55">
    <property type="entry name" value="GLYCOSIDE HYDROLASE FAMILY 16 PROTEIN"/>
    <property type="match status" value="1"/>
</dbReference>
<dbReference type="InterPro" id="IPR013320">
    <property type="entry name" value="ConA-like_dom_sf"/>
</dbReference>
<dbReference type="RefSeq" id="WP_395436544.1">
    <property type="nucleotide sequence ID" value="NZ_JBAWKC010000001.1"/>
</dbReference>
<dbReference type="CDD" id="cd08023">
    <property type="entry name" value="GH16_laminarinase_like"/>
    <property type="match status" value="1"/>
</dbReference>
<dbReference type="Proteomes" id="UP001610104">
    <property type="component" value="Unassembled WGS sequence"/>
</dbReference>
<reference evidence="3 4" key="1">
    <citation type="submission" date="2024-02" db="EMBL/GenBank/DDBJ databases">
        <title>A Gaetbulibacter species isolated from tidal flats and genomic insights of their niches.</title>
        <authorList>
            <person name="Ye Y."/>
        </authorList>
    </citation>
    <scope>NUCLEOTIDE SEQUENCE [LARGE SCALE GENOMIC DNA]</scope>
    <source>
        <strain evidence="3 4">KEM-8</strain>
    </source>
</reference>
<protein>
    <submittedName>
        <fullName evidence="3">Glycoside hydrolase family 16 protein</fullName>
    </submittedName>
</protein>
<organism evidence="3 4">
    <name type="scientific">Gaetbulibacter aquiaggeris</name>
    <dbReference type="NCBI Taxonomy" id="1735373"/>
    <lineage>
        <taxon>Bacteria</taxon>
        <taxon>Pseudomonadati</taxon>
        <taxon>Bacteroidota</taxon>
        <taxon>Flavobacteriia</taxon>
        <taxon>Flavobacteriales</taxon>
        <taxon>Flavobacteriaceae</taxon>
        <taxon>Gaetbulibacter</taxon>
    </lineage>
</organism>
<sequence length="311" mass="35018">MKYLNRYTRFSWISKSRLAMIAFVCMTFLGLTSCNKDEIQTVTTLTNLVWSDEFDADGALDPTKWAYVIGNGAAEGIPGWGNQELQYYTDRADNVVVENGMLKIIAKQESFMGSGYTSGRITTKGLFKQKYGRFEARIKLPWSKGLWPAFWMLGDDIAGGDVWPEIGEIDIMENKGSEPTITHGTVHGPGYSGSNPITKTYELPSGRFDTEFHVFGVEWGPDYINYYVDDVLYNQITPNDLPTGNPPENICEGLSESECFGINRTWNQWVFNENPFYMILNLAVGGSFSGFPDASSVFPQTMLVDYVRVYK</sequence>
<dbReference type="Pfam" id="PF00722">
    <property type="entry name" value="Glyco_hydro_16"/>
    <property type="match status" value="1"/>
</dbReference>
<evidence type="ECO:0000259" key="2">
    <source>
        <dbReference type="PROSITE" id="PS51762"/>
    </source>
</evidence>
<evidence type="ECO:0000256" key="1">
    <source>
        <dbReference type="ARBA" id="ARBA00006865"/>
    </source>
</evidence>
<accession>A0ABW7MN56</accession>
<dbReference type="EMBL" id="JBAWKC010000001">
    <property type="protein sequence ID" value="MFH6767263.1"/>
    <property type="molecule type" value="Genomic_DNA"/>
</dbReference>
<evidence type="ECO:0000313" key="4">
    <source>
        <dbReference type="Proteomes" id="UP001610104"/>
    </source>
</evidence>
<name>A0ABW7MN56_9FLAO</name>
<comment type="caution">
    <text evidence="3">The sequence shown here is derived from an EMBL/GenBank/DDBJ whole genome shotgun (WGS) entry which is preliminary data.</text>
</comment>
<evidence type="ECO:0000313" key="3">
    <source>
        <dbReference type="EMBL" id="MFH6767263.1"/>
    </source>
</evidence>